<dbReference type="SMART" id="SM00065">
    <property type="entry name" value="GAF"/>
    <property type="match status" value="1"/>
</dbReference>
<dbReference type="RefSeq" id="WP_199742121.1">
    <property type="nucleotide sequence ID" value="NZ_RKQN01000002.1"/>
</dbReference>
<proteinExistence type="predicted"/>
<dbReference type="SUPFAM" id="SSF55781">
    <property type="entry name" value="GAF domain-like"/>
    <property type="match status" value="1"/>
</dbReference>
<dbReference type="PROSITE" id="PS50110">
    <property type="entry name" value="RESPONSE_REGULATORY"/>
    <property type="match status" value="1"/>
</dbReference>
<dbReference type="InterPro" id="IPR003018">
    <property type="entry name" value="GAF"/>
</dbReference>
<dbReference type="Gene3D" id="3.30.450.40">
    <property type="match status" value="1"/>
</dbReference>
<dbReference type="GO" id="GO:0016301">
    <property type="term" value="F:kinase activity"/>
    <property type="evidence" value="ECO:0007669"/>
    <property type="project" value="UniProtKB-KW"/>
</dbReference>
<evidence type="ECO:0000256" key="3">
    <source>
        <dbReference type="PROSITE-ProRule" id="PRU00169"/>
    </source>
</evidence>
<dbReference type="InterPro" id="IPR011006">
    <property type="entry name" value="CheY-like_superfamily"/>
</dbReference>
<evidence type="ECO:0000313" key="6">
    <source>
        <dbReference type="Proteomes" id="UP000269708"/>
    </source>
</evidence>
<sequence length="334" mass="36411">MPVAVPPSPPAPTPAGAQRQRLRVLLVDADPARRNAERRWLESGGHEVHVAADVAQALALGTAVIPSVLVADVAACYSAPLVERLLEELAVFEIGVVLLLEGETPVPEAWADYVQVRRPFTREQLLECVARTARPIRASGSALRRERQRREEAETLLGIALDLTSRVELHELLQRATDAARELTGAAYAAFFYNCQDEQRGHYRLYTLSGAPREAFDCFGMPRNTPLFAPTFAGERIVRSDDVLREPLYGRLPPHHGMPAGHLPVRSYLAVPVVSRSREVFGGLFFGHPEPAMFTQRAERLAVAVAAQAAVAIGNSRRLAALRGTPAGNREGSG</sequence>
<dbReference type="Proteomes" id="UP000269708">
    <property type="component" value="Unassembled WGS sequence"/>
</dbReference>
<accession>A0A3N4VRS9</accession>
<dbReference type="GO" id="GO:0000160">
    <property type="term" value="P:phosphorelay signal transduction system"/>
    <property type="evidence" value="ECO:0007669"/>
    <property type="project" value="InterPro"/>
</dbReference>
<dbReference type="InterPro" id="IPR029016">
    <property type="entry name" value="GAF-like_dom_sf"/>
</dbReference>
<dbReference type="Pfam" id="PF13185">
    <property type="entry name" value="GAF_2"/>
    <property type="match status" value="1"/>
</dbReference>
<evidence type="ECO:0000256" key="2">
    <source>
        <dbReference type="ARBA" id="ARBA00022777"/>
    </source>
</evidence>
<protein>
    <submittedName>
        <fullName evidence="5">GAF domain-containing protein</fullName>
    </submittedName>
</protein>
<dbReference type="CDD" id="cd00156">
    <property type="entry name" value="REC"/>
    <property type="match status" value="1"/>
</dbReference>
<reference evidence="5 6" key="1">
    <citation type="submission" date="2018-11" db="EMBL/GenBank/DDBJ databases">
        <title>Genomic Encyclopedia of Type Strains, Phase IV (KMG-IV): sequencing the most valuable type-strain genomes for metagenomic binning, comparative biology and taxonomic classification.</title>
        <authorList>
            <person name="Goeker M."/>
        </authorList>
    </citation>
    <scope>NUCLEOTIDE SEQUENCE [LARGE SCALE GENOMIC DNA]</scope>
    <source>
        <strain evidence="5 6">DSM 25623</strain>
    </source>
</reference>
<evidence type="ECO:0000256" key="1">
    <source>
        <dbReference type="ARBA" id="ARBA00022679"/>
    </source>
</evidence>
<keyword evidence="6" id="KW-1185">Reference proteome</keyword>
<evidence type="ECO:0000259" key="4">
    <source>
        <dbReference type="PROSITE" id="PS50110"/>
    </source>
</evidence>
<keyword evidence="3" id="KW-0597">Phosphoprotein</keyword>
<keyword evidence="1" id="KW-0808">Transferase</keyword>
<dbReference type="InterPro" id="IPR001789">
    <property type="entry name" value="Sig_transdc_resp-reg_receiver"/>
</dbReference>
<evidence type="ECO:0000313" key="5">
    <source>
        <dbReference type="EMBL" id="RPE79777.1"/>
    </source>
</evidence>
<dbReference type="SUPFAM" id="SSF52172">
    <property type="entry name" value="CheY-like"/>
    <property type="match status" value="1"/>
</dbReference>
<feature type="modified residue" description="4-aspartylphosphate" evidence="3">
    <location>
        <position position="72"/>
    </location>
</feature>
<organism evidence="5 6">
    <name type="scientific">Vulcaniibacterium tengchongense</name>
    <dbReference type="NCBI Taxonomy" id="1273429"/>
    <lineage>
        <taxon>Bacteria</taxon>
        <taxon>Pseudomonadati</taxon>
        <taxon>Pseudomonadota</taxon>
        <taxon>Gammaproteobacteria</taxon>
        <taxon>Lysobacterales</taxon>
        <taxon>Lysobacteraceae</taxon>
        <taxon>Vulcaniibacterium</taxon>
    </lineage>
</organism>
<name>A0A3N4VRS9_9GAMM</name>
<dbReference type="EMBL" id="RKQN01000002">
    <property type="protein sequence ID" value="RPE79777.1"/>
    <property type="molecule type" value="Genomic_DNA"/>
</dbReference>
<dbReference type="Gene3D" id="3.40.50.2300">
    <property type="match status" value="1"/>
</dbReference>
<comment type="caution">
    <text evidence="5">The sequence shown here is derived from an EMBL/GenBank/DDBJ whole genome shotgun (WGS) entry which is preliminary data.</text>
</comment>
<feature type="domain" description="Response regulatory" evidence="4">
    <location>
        <begin position="23"/>
        <end position="133"/>
    </location>
</feature>
<dbReference type="AlphaFoldDB" id="A0A3N4VRS9"/>
<gene>
    <name evidence="5" type="ORF">EDC50_1603</name>
</gene>
<keyword evidence="2" id="KW-0418">Kinase</keyword>